<accession>E3MID5</accession>
<evidence type="ECO:0000313" key="1">
    <source>
        <dbReference type="EMBL" id="EFP02377.1"/>
    </source>
</evidence>
<name>E3MID5_CAERE</name>
<proteinExistence type="predicted"/>
<dbReference type="HOGENOM" id="CLU_2724637_0_0_1"/>
<evidence type="ECO:0000313" key="2">
    <source>
        <dbReference type="Proteomes" id="UP000008281"/>
    </source>
</evidence>
<sequence length="72" mass="7914">MSNLKSEKKLENGVFVNSYFGGDLVFLTAQNSAKGYAYLQPIVKAFVLCSIGSQSGRTRISCRSNQRNSVFS</sequence>
<reference evidence="1" key="1">
    <citation type="submission" date="2007-07" db="EMBL/GenBank/DDBJ databases">
        <title>PCAP assembly of the Caenorhabditis remanei genome.</title>
        <authorList>
            <consortium name="The Caenorhabditis remanei Sequencing Consortium"/>
            <person name="Wilson R.K."/>
        </authorList>
    </citation>
    <scope>NUCLEOTIDE SEQUENCE [LARGE SCALE GENOMIC DNA]</scope>
    <source>
        <strain evidence="1">PB4641</strain>
    </source>
</reference>
<dbReference type="EMBL" id="DS268447">
    <property type="protein sequence ID" value="EFP02377.1"/>
    <property type="molecule type" value="Genomic_DNA"/>
</dbReference>
<organism evidence="2">
    <name type="scientific">Caenorhabditis remanei</name>
    <name type="common">Caenorhabditis vulgaris</name>
    <dbReference type="NCBI Taxonomy" id="31234"/>
    <lineage>
        <taxon>Eukaryota</taxon>
        <taxon>Metazoa</taxon>
        <taxon>Ecdysozoa</taxon>
        <taxon>Nematoda</taxon>
        <taxon>Chromadorea</taxon>
        <taxon>Rhabditida</taxon>
        <taxon>Rhabditina</taxon>
        <taxon>Rhabditomorpha</taxon>
        <taxon>Rhabditoidea</taxon>
        <taxon>Rhabditidae</taxon>
        <taxon>Peloderinae</taxon>
        <taxon>Caenorhabditis</taxon>
    </lineage>
</organism>
<protein>
    <submittedName>
        <fullName evidence="1">Uncharacterized protein</fullName>
    </submittedName>
</protein>
<dbReference type="InParanoid" id="E3MID5"/>
<dbReference type="AlphaFoldDB" id="E3MID5"/>
<keyword evidence="2" id="KW-1185">Reference proteome</keyword>
<gene>
    <name evidence="1" type="ORF">CRE_01086</name>
</gene>
<dbReference type="Proteomes" id="UP000008281">
    <property type="component" value="Unassembled WGS sequence"/>
</dbReference>